<dbReference type="SUPFAM" id="SSF51621">
    <property type="entry name" value="Phosphoenolpyruvate/pyruvate domain"/>
    <property type="match status" value="1"/>
</dbReference>
<dbReference type="InterPro" id="IPR040442">
    <property type="entry name" value="Pyrv_kinase-like_dom_sf"/>
</dbReference>
<evidence type="ECO:0000313" key="5">
    <source>
        <dbReference type="Proteomes" id="UP001338125"/>
    </source>
</evidence>
<comment type="caution">
    <text evidence="4">The sequence shown here is derived from an EMBL/GenBank/DDBJ whole genome shotgun (WGS) entry which is preliminary data.</text>
</comment>
<keyword evidence="5" id="KW-1185">Reference proteome</keyword>
<dbReference type="InterPro" id="IPR005000">
    <property type="entry name" value="Aldolase/citrate-lyase_domain"/>
</dbReference>
<keyword evidence="1" id="KW-0479">Metal-binding</keyword>
<evidence type="ECO:0000259" key="3">
    <source>
        <dbReference type="Pfam" id="PF03328"/>
    </source>
</evidence>
<evidence type="ECO:0000256" key="2">
    <source>
        <dbReference type="ARBA" id="ARBA00023239"/>
    </source>
</evidence>
<gene>
    <name evidence="4" type="ORF">PT974_04848</name>
</gene>
<dbReference type="EMBL" id="JAVFKD010000010">
    <property type="protein sequence ID" value="KAK5994374.1"/>
    <property type="molecule type" value="Genomic_DNA"/>
</dbReference>
<reference evidence="4 5" key="1">
    <citation type="submission" date="2024-01" db="EMBL/GenBank/DDBJ databases">
        <title>Complete genome of Cladobotryum mycophilum ATHUM6906.</title>
        <authorList>
            <person name="Christinaki A.C."/>
            <person name="Myridakis A.I."/>
            <person name="Kouvelis V.N."/>
        </authorList>
    </citation>
    <scope>NUCLEOTIDE SEQUENCE [LARGE SCALE GENOMIC DNA]</scope>
    <source>
        <strain evidence="4 5">ATHUM6906</strain>
    </source>
</reference>
<accession>A0ABR0SQB8</accession>
<dbReference type="Proteomes" id="UP001338125">
    <property type="component" value="Unassembled WGS sequence"/>
</dbReference>
<evidence type="ECO:0000256" key="1">
    <source>
        <dbReference type="ARBA" id="ARBA00022723"/>
    </source>
</evidence>
<dbReference type="PANTHER" id="PTHR30502">
    <property type="entry name" value="2-KETO-3-DEOXY-L-RHAMNONATE ALDOLASE"/>
    <property type="match status" value="1"/>
</dbReference>
<proteinExistence type="predicted"/>
<feature type="domain" description="HpcH/HpaI aldolase/citrate lyase" evidence="3">
    <location>
        <begin position="49"/>
        <end position="219"/>
    </location>
</feature>
<name>A0ABR0SQB8_9HYPO</name>
<dbReference type="InterPro" id="IPR050251">
    <property type="entry name" value="HpcH-HpaI_aldolase"/>
</dbReference>
<organism evidence="4 5">
    <name type="scientific">Cladobotryum mycophilum</name>
    <dbReference type="NCBI Taxonomy" id="491253"/>
    <lineage>
        <taxon>Eukaryota</taxon>
        <taxon>Fungi</taxon>
        <taxon>Dikarya</taxon>
        <taxon>Ascomycota</taxon>
        <taxon>Pezizomycotina</taxon>
        <taxon>Sordariomycetes</taxon>
        <taxon>Hypocreomycetidae</taxon>
        <taxon>Hypocreales</taxon>
        <taxon>Hypocreaceae</taxon>
        <taxon>Cladobotryum</taxon>
    </lineage>
</organism>
<sequence length="308" mass="33740">MAANNVKGMQAYAAPSLFQPHRARDAIRDAHKGKIPPLLGYYAGLSSIPITRFLAPLKYDMVWIDWEHTACDVETMTTMVHETIFMSQGATIPFVRLPSNDHTWTTWALDAGASIVFPQMETVEQAKHAVAGTRFGAKRGGARSAPPFRYLPTITDIPYEAGRDFHQCLNDQAAIMIQIESLKGVENLDAILTEVPEIDIVWIGNLDLRISMGLPGNGGMGGDEPEYNEAKKKVFKVLDKHDKPYGGFAFGTAPLGTPEALKKNSERMALCVVSADVMHLTNMAQDLHVARQTLALDTDQEDGDATAS</sequence>
<dbReference type="Pfam" id="PF03328">
    <property type="entry name" value="HpcH_HpaI"/>
    <property type="match status" value="1"/>
</dbReference>
<protein>
    <submittedName>
        <fullName evidence="4">5-keto-4-deoxy-D-glucarate aldolase-like protein</fullName>
    </submittedName>
</protein>
<dbReference type="InterPro" id="IPR015813">
    <property type="entry name" value="Pyrv/PenolPyrv_kinase-like_dom"/>
</dbReference>
<dbReference type="PANTHER" id="PTHR30502:SF8">
    <property type="entry name" value="SYNTHASE, PUTATIVE-RELATED"/>
    <property type="match status" value="1"/>
</dbReference>
<keyword evidence="2" id="KW-0456">Lyase</keyword>
<evidence type="ECO:0000313" key="4">
    <source>
        <dbReference type="EMBL" id="KAK5994374.1"/>
    </source>
</evidence>
<dbReference type="Gene3D" id="3.20.20.60">
    <property type="entry name" value="Phosphoenolpyruvate-binding domains"/>
    <property type="match status" value="1"/>
</dbReference>